<comment type="caution">
    <text evidence="1">The sequence shown here is derived from an EMBL/GenBank/DDBJ whole genome shotgun (WGS) entry which is preliminary data.</text>
</comment>
<dbReference type="EMBL" id="NJBA01000003">
    <property type="protein sequence ID" value="OWP51486.1"/>
    <property type="molecule type" value="Genomic_DNA"/>
</dbReference>
<reference evidence="1 2" key="1">
    <citation type="submission" date="2017-06" db="EMBL/GenBank/DDBJ databases">
        <title>Draft genome of Pseudomonas nitroreducens DF05.</title>
        <authorList>
            <person name="Iyer R."/>
        </authorList>
    </citation>
    <scope>NUCLEOTIDE SEQUENCE [LARGE SCALE GENOMIC DNA]</scope>
    <source>
        <strain evidence="1 2">DF05</strain>
    </source>
</reference>
<accession>A0A246FB03</accession>
<protein>
    <submittedName>
        <fullName evidence="1">Uncharacterized protein</fullName>
    </submittedName>
</protein>
<gene>
    <name evidence="1" type="ORF">CEG18_10415</name>
</gene>
<proteinExistence type="predicted"/>
<evidence type="ECO:0000313" key="1">
    <source>
        <dbReference type="EMBL" id="OWP51486.1"/>
    </source>
</evidence>
<dbReference type="Proteomes" id="UP000198145">
    <property type="component" value="Unassembled WGS sequence"/>
</dbReference>
<organism evidence="1 2">
    <name type="scientific">Pseudomonas nitroreducens</name>
    <dbReference type="NCBI Taxonomy" id="46680"/>
    <lineage>
        <taxon>Bacteria</taxon>
        <taxon>Pseudomonadati</taxon>
        <taxon>Pseudomonadota</taxon>
        <taxon>Gammaproteobacteria</taxon>
        <taxon>Pseudomonadales</taxon>
        <taxon>Pseudomonadaceae</taxon>
        <taxon>Pseudomonas</taxon>
    </lineage>
</organism>
<sequence length="276" mass="31612">MLLWGLRSLFSSRTRWKGWLRYEWGSDSDALKRTDLWRTMAAEEIEHLIDRRMHLGRLYGVGNHWPELEMAARDLAAATRRIQSEYPGRPVIFSPFHYVSEYANIYVVDALRNALGLTELAVVSGSPREAYGNREDILIPGLRILHTYDENNRSGLGLRVMRALRQESMAVLFSDVPPYMMQRYPMETVDVSLLGRPARLHRGVFSIGGHVDAVLLCFHLIFAKGHFGYRLFDPIVLAEDNAAQQVADCIELAYRSAYPNWILADHPSRYGFSPTK</sequence>
<name>A0A246FB03_PSENT</name>
<evidence type="ECO:0000313" key="2">
    <source>
        <dbReference type="Proteomes" id="UP000198145"/>
    </source>
</evidence>
<dbReference type="AlphaFoldDB" id="A0A246FB03"/>